<dbReference type="InterPro" id="IPR050469">
    <property type="entry name" value="Diguanylate_Cyclase"/>
</dbReference>
<dbReference type="InterPro" id="IPR000160">
    <property type="entry name" value="GGDEF_dom"/>
</dbReference>
<dbReference type="Pfam" id="PF00990">
    <property type="entry name" value="GGDEF"/>
    <property type="match status" value="1"/>
</dbReference>
<dbReference type="Gene3D" id="3.30.70.270">
    <property type="match status" value="1"/>
</dbReference>
<reference evidence="3" key="1">
    <citation type="submission" date="2022-12" db="EMBL/GenBank/DDBJ databases">
        <title>Whole genome sequence of Mycolicibacterium iranicum strain SBH312.</title>
        <authorList>
            <person name="Jani J."/>
            <person name="Arifin Mustapha Z."/>
            <person name="Ahmed K."/>
            <person name="Kai Ling C."/>
        </authorList>
    </citation>
    <scope>NUCLEOTIDE SEQUENCE</scope>
    <source>
        <strain evidence="3">SBH312</strain>
    </source>
</reference>
<evidence type="ECO:0000313" key="3">
    <source>
        <dbReference type="EMBL" id="MCZ0726818.1"/>
    </source>
</evidence>
<keyword evidence="4" id="KW-1185">Reference proteome</keyword>
<evidence type="ECO:0000313" key="4">
    <source>
        <dbReference type="Proteomes" id="UP001084650"/>
    </source>
</evidence>
<feature type="transmembrane region" description="Helical" evidence="1">
    <location>
        <begin position="146"/>
        <end position="165"/>
    </location>
</feature>
<dbReference type="CDD" id="cd01949">
    <property type="entry name" value="GGDEF"/>
    <property type="match status" value="1"/>
</dbReference>
<feature type="transmembrane region" description="Helical" evidence="1">
    <location>
        <begin position="39"/>
        <end position="63"/>
    </location>
</feature>
<feature type="domain" description="GGDEF" evidence="2">
    <location>
        <begin position="235"/>
        <end position="367"/>
    </location>
</feature>
<keyword evidence="1" id="KW-0472">Membrane</keyword>
<evidence type="ECO:0000259" key="2">
    <source>
        <dbReference type="PROSITE" id="PS50887"/>
    </source>
</evidence>
<feature type="transmembrane region" description="Helical" evidence="1">
    <location>
        <begin position="98"/>
        <end position="117"/>
    </location>
</feature>
<accession>A0ABT4H9E5</accession>
<dbReference type="NCBIfam" id="TIGR00254">
    <property type="entry name" value="GGDEF"/>
    <property type="match status" value="1"/>
</dbReference>
<keyword evidence="1" id="KW-0812">Transmembrane</keyword>
<dbReference type="InterPro" id="IPR029787">
    <property type="entry name" value="Nucleotide_cyclase"/>
</dbReference>
<dbReference type="PANTHER" id="PTHR45138">
    <property type="entry name" value="REGULATORY COMPONENTS OF SENSORY TRANSDUCTION SYSTEM"/>
    <property type="match status" value="1"/>
</dbReference>
<feature type="transmembrane region" description="Helical" evidence="1">
    <location>
        <begin position="69"/>
        <end position="89"/>
    </location>
</feature>
<dbReference type="PROSITE" id="PS50887">
    <property type="entry name" value="GGDEF"/>
    <property type="match status" value="1"/>
</dbReference>
<dbReference type="SMART" id="SM00267">
    <property type="entry name" value="GGDEF"/>
    <property type="match status" value="1"/>
</dbReference>
<sequence>MTYRVIGLRECDVLGWWWQQTDQFDWFSSYLRDRDLQKLWRVATGVFTLLLGAVPVMMVASPAGPRGPVAIGAAIAASLLACTAAMLWLRRWPTRRQSLTYIAVCGACIATGCLVVPDPYGGLMGATMFAAIGGFIAYFHAIAHVLANFVLAVVIAAITATRWFVQTGDGWMVVASLLLVLGLNIGVPFGIHTLVHSLHTDLRNSDRDPLTGLLNRRSFYNTVHEHLVAKQEVNVAVNVTMVDLDKFKRLNDSQGHAAGDAALAGVATVLAECSGPGAVLGRLGGEEFVVADLGAASRHVSIAERIRAGIASLPFSITGSVGVCSATIPAGIEVEHPEFLERLIHVADDAMYLAKRSGGDRVEHRYLDGDSR</sequence>
<dbReference type="RefSeq" id="WP_268785152.1">
    <property type="nucleotide sequence ID" value="NZ_JAPQYE010000001.1"/>
</dbReference>
<dbReference type="PANTHER" id="PTHR45138:SF9">
    <property type="entry name" value="DIGUANYLATE CYCLASE DGCM-RELATED"/>
    <property type="match status" value="1"/>
</dbReference>
<organism evidence="3 4">
    <name type="scientific">Mycolicibacterium iranicum</name>
    <name type="common">Mycobacterium iranicum</name>
    <dbReference type="NCBI Taxonomy" id="912594"/>
    <lineage>
        <taxon>Bacteria</taxon>
        <taxon>Bacillati</taxon>
        <taxon>Actinomycetota</taxon>
        <taxon>Actinomycetes</taxon>
        <taxon>Mycobacteriales</taxon>
        <taxon>Mycobacteriaceae</taxon>
        <taxon>Mycolicibacterium</taxon>
    </lineage>
</organism>
<dbReference type="Proteomes" id="UP001084650">
    <property type="component" value="Unassembled WGS sequence"/>
</dbReference>
<comment type="caution">
    <text evidence="3">The sequence shown here is derived from an EMBL/GenBank/DDBJ whole genome shotgun (WGS) entry which is preliminary data.</text>
</comment>
<keyword evidence="1" id="KW-1133">Transmembrane helix</keyword>
<proteinExistence type="predicted"/>
<dbReference type="EMBL" id="JAPQYE010000001">
    <property type="protein sequence ID" value="MCZ0726818.1"/>
    <property type="molecule type" value="Genomic_DNA"/>
</dbReference>
<feature type="transmembrane region" description="Helical" evidence="1">
    <location>
        <begin position="171"/>
        <end position="195"/>
    </location>
</feature>
<dbReference type="InterPro" id="IPR043128">
    <property type="entry name" value="Rev_trsase/Diguanyl_cyclase"/>
</dbReference>
<protein>
    <submittedName>
        <fullName evidence="3">GGDEF domain-containing protein</fullName>
    </submittedName>
</protein>
<name>A0ABT4H9E5_MYCIR</name>
<evidence type="ECO:0000256" key="1">
    <source>
        <dbReference type="SAM" id="Phobius"/>
    </source>
</evidence>
<gene>
    <name evidence="3" type="ORF">OY187_02055</name>
</gene>
<dbReference type="SUPFAM" id="SSF55073">
    <property type="entry name" value="Nucleotide cyclase"/>
    <property type="match status" value="1"/>
</dbReference>